<organism evidence="2 3">
    <name type="scientific">Caerostris extrusa</name>
    <name type="common">Bark spider</name>
    <name type="synonym">Caerostris bankana</name>
    <dbReference type="NCBI Taxonomy" id="172846"/>
    <lineage>
        <taxon>Eukaryota</taxon>
        <taxon>Metazoa</taxon>
        <taxon>Ecdysozoa</taxon>
        <taxon>Arthropoda</taxon>
        <taxon>Chelicerata</taxon>
        <taxon>Arachnida</taxon>
        <taxon>Araneae</taxon>
        <taxon>Araneomorphae</taxon>
        <taxon>Entelegynae</taxon>
        <taxon>Araneoidea</taxon>
        <taxon>Araneidae</taxon>
        <taxon>Caerostris</taxon>
    </lineage>
</organism>
<reference evidence="2 3" key="1">
    <citation type="submission" date="2021-06" db="EMBL/GenBank/DDBJ databases">
        <title>Caerostris extrusa draft genome.</title>
        <authorList>
            <person name="Kono N."/>
            <person name="Arakawa K."/>
        </authorList>
    </citation>
    <scope>NUCLEOTIDE SEQUENCE [LARGE SCALE GENOMIC DNA]</scope>
</reference>
<feature type="region of interest" description="Disordered" evidence="1">
    <location>
        <begin position="55"/>
        <end position="93"/>
    </location>
</feature>
<dbReference type="Proteomes" id="UP001054945">
    <property type="component" value="Unassembled WGS sequence"/>
</dbReference>
<evidence type="ECO:0000256" key="1">
    <source>
        <dbReference type="SAM" id="MobiDB-lite"/>
    </source>
</evidence>
<dbReference type="EMBL" id="BPLR01008695">
    <property type="protein sequence ID" value="GIY26532.1"/>
    <property type="molecule type" value="Genomic_DNA"/>
</dbReference>
<protein>
    <submittedName>
        <fullName evidence="2">Uncharacterized protein</fullName>
    </submittedName>
</protein>
<name>A0AAV4S2B3_CAEEX</name>
<proteinExistence type="predicted"/>
<keyword evidence="3" id="KW-1185">Reference proteome</keyword>
<gene>
    <name evidence="2" type="ORF">CEXT_540031</name>
</gene>
<evidence type="ECO:0000313" key="3">
    <source>
        <dbReference type="Proteomes" id="UP001054945"/>
    </source>
</evidence>
<evidence type="ECO:0000313" key="2">
    <source>
        <dbReference type="EMBL" id="GIY26532.1"/>
    </source>
</evidence>
<feature type="compositionally biased region" description="Polar residues" evidence="1">
    <location>
        <begin position="66"/>
        <end position="87"/>
    </location>
</feature>
<feature type="compositionally biased region" description="Low complexity" evidence="1">
    <location>
        <begin position="56"/>
        <end position="65"/>
    </location>
</feature>
<dbReference type="AlphaFoldDB" id="A0AAV4S2B3"/>
<comment type="caution">
    <text evidence="2">The sequence shown here is derived from an EMBL/GenBank/DDBJ whole genome shotgun (WGS) entry which is preliminary data.</text>
</comment>
<sequence length="93" mass="10301">MSDSELSFTRLDFKCPEIMSSLFNTRNLGMELCTYSKRFDGLFCGGISALNVCPRKNSGNKGNNGTSLKETLSKKQITPNNSLLQPTTDERNS</sequence>
<accession>A0AAV4S2B3</accession>